<evidence type="ECO:0000313" key="4">
    <source>
        <dbReference type="Proteomes" id="UP000191691"/>
    </source>
</evidence>
<dbReference type="AlphaFoldDB" id="A0A1V6YNJ7"/>
<gene>
    <name evidence="3" type="ORF">PENNAL_c0015G07043</name>
</gene>
<dbReference type="Gene3D" id="3.40.50.1820">
    <property type="entry name" value="alpha/beta hydrolase"/>
    <property type="match status" value="1"/>
</dbReference>
<dbReference type="EMBL" id="MOOB01000015">
    <property type="protein sequence ID" value="OQE89019.1"/>
    <property type="molecule type" value="Genomic_DNA"/>
</dbReference>
<accession>A0A1V6YNJ7</accession>
<comment type="caution">
    <text evidence="3">The sequence shown here is derived from an EMBL/GenBank/DDBJ whole genome shotgun (WGS) entry which is preliminary data.</text>
</comment>
<name>A0A1V6YNJ7_PENNA</name>
<evidence type="ECO:0000313" key="3">
    <source>
        <dbReference type="EMBL" id="OQE89019.1"/>
    </source>
</evidence>
<protein>
    <recommendedName>
        <fullName evidence="2">Serine aminopeptidase S33 domain-containing protein</fullName>
    </recommendedName>
</protein>
<dbReference type="InterPro" id="IPR022742">
    <property type="entry name" value="Hydrolase_4"/>
</dbReference>
<proteinExistence type="inferred from homology"/>
<dbReference type="PANTHER" id="PTHR47751:SF2">
    <property type="entry name" value="DLTD N-TERMINAL DOMAIN PROTEIN (AFU_ORTHOLOGUE AFUA_8G00380)-RELATED"/>
    <property type="match status" value="1"/>
</dbReference>
<sequence length="305" mass="33219">MPHLSLHRQVECKTIDGTSIAGWLYTVDNGPAPAIIMSHGFNCVKEMTLPEVAEAFHKQGYNVFLYDARSVGSSGGSPRNLLDPLQMAEDISDIFTFVSELKSVDSSRIVLWGMSFGGTVSACSAAVDRRPKAVVMVCPLFSYVQPHKADKAYALLIKDRVSQLRKNEPLSIAPFTPKGDNPIGMGGAGGPGGIEAYNLMKAASELGHTDYRDRLTLQTYQKLAMFRPMEYMNMVKAPVMMIIPELDDISPVSEQREALSRVKGLKREYLAKGKGHLNIATGDGSAEMVAATVDFLEATLEGTLE</sequence>
<dbReference type="SUPFAM" id="SSF53474">
    <property type="entry name" value="alpha/beta-Hydrolases"/>
    <property type="match status" value="1"/>
</dbReference>
<evidence type="ECO:0000259" key="2">
    <source>
        <dbReference type="Pfam" id="PF12146"/>
    </source>
</evidence>
<keyword evidence="4" id="KW-1185">Reference proteome</keyword>
<dbReference type="InterPro" id="IPR029058">
    <property type="entry name" value="AB_hydrolase_fold"/>
</dbReference>
<dbReference type="GO" id="GO:0017000">
    <property type="term" value="P:antibiotic biosynthetic process"/>
    <property type="evidence" value="ECO:0007669"/>
    <property type="project" value="UniProtKB-ARBA"/>
</dbReference>
<dbReference type="GO" id="GO:0072330">
    <property type="term" value="P:monocarboxylic acid biosynthetic process"/>
    <property type="evidence" value="ECO:0007669"/>
    <property type="project" value="UniProtKB-ARBA"/>
</dbReference>
<dbReference type="Gene3D" id="1.10.10.800">
    <property type="match status" value="1"/>
</dbReference>
<feature type="domain" description="Serine aminopeptidase S33" evidence="2">
    <location>
        <begin position="32"/>
        <end position="263"/>
    </location>
</feature>
<dbReference type="Pfam" id="PF12146">
    <property type="entry name" value="Hydrolase_4"/>
    <property type="match status" value="1"/>
</dbReference>
<dbReference type="ESTHER" id="penna-a0a1v6ynj7">
    <property type="family name" value="Thiohydrolase"/>
</dbReference>
<dbReference type="OMA" id="RYPYGHF"/>
<evidence type="ECO:0000256" key="1">
    <source>
        <dbReference type="ARBA" id="ARBA00029464"/>
    </source>
</evidence>
<comment type="similarity">
    <text evidence="1">Belongs to the polyketide transferase af380 family.</text>
</comment>
<dbReference type="InterPro" id="IPR051411">
    <property type="entry name" value="Polyketide_trans_af380"/>
</dbReference>
<dbReference type="PANTHER" id="PTHR47751">
    <property type="entry name" value="SUPERFAMILY HYDROLASE, PUTATIVE (AFU_ORTHOLOGUE AFUA_2G16580)-RELATED"/>
    <property type="match status" value="1"/>
</dbReference>
<reference evidence="4" key="1">
    <citation type="journal article" date="2017" name="Nat. Microbiol.">
        <title>Global analysis of biosynthetic gene clusters reveals vast potential of secondary metabolite production in Penicillium species.</title>
        <authorList>
            <person name="Nielsen J.C."/>
            <person name="Grijseels S."/>
            <person name="Prigent S."/>
            <person name="Ji B."/>
            <person name="Dainat J."/>
            <person name="Nielsen K.F."/>
            <person name="Frisvad J.C."/>
            <person name="Workman M."/>
            <person name="Nielsen J."/>
        </authorList>
    </citation>
    <scope>NUCLEOTIDE SEQUENCE [LARGE SCALE GENOMIC DNA]</scope>
    <source>
        <strain evidence="4">IBT 13039</strain>
    </source>
</reference>
<dbReference type="Proteomes" id="UP000191691">
    <property type="component" value="Unassembled WGS sequence"/>
</dbReference>
<organism evidence="3 4">
    <name type="scientific">Penicillium nalgiovense</name>
    <dbReference type="NCBI Taxonomy" id="60175"/>
    <lineage>
        <taxon>Eukaryota</taxon>
        <taxon>Fungi</taxon>
        <taxon>Dikarya</taxon>
        <taxon>Ascomycota</taxon>
        <taxon>Pezizomycotina</taxon>
        <taxon>Eurotiomycetes</taxon>
        <taxon>Eurotiomycetidae</taxon>
        <taxon>Eurotiales</taxon>
        <taxon>Aspergillaceae</taxon>
        <taxon>Penicillium</taxon>
    </lineage>
</organism>